<dbReference type="InterPro" id="IPR050953">
    <property type="entry name" value="N4_N6_ade-DNA_methylase"/>
</dbReference>
<keyword evidence="6" id="KW-0238">DNA-binding</keyword>
<sequence length="1061" mass="123973">MNLINKKLLQQKYTNFEFPTGKKLEEINTLIDKWQRALKDSDLENTKEKSIQGKFLQTFFENILNYDDVTSAEQEYTLIQHPRIENNVGEPDGSLGFFTKDNKDTRVVIELKDAKTDLDKKQHRDTKQTPVDQAFNYASKEDKCKWIIVSNFKEIRLYSKSRSQEYFERFMVLDLLDEQEFKRFYFLLSKDNLIKKEDNSVVDVLSLESNQQEQDITNDYYAKYKEVRLGLLNHLLENNKGISAEVLLEKTQKLLDRIVFTLFCEDTTELLPYEIVKNTYERALSSFASSDERVWNEFKGLFKSIDEGNSRVTPPINAYNGGLFKKDEILDNLIILDSFWKRILELAEYDYQTDINVNILGHIFEQSISDLERIKENVMQVKDSDNRLEMIEDLTVTEKKGRRKKDGIFYTPEYITKYIVENTVGRFLEENPDKLNEIKILDPACGSGAILNQAHTYLKQEYARRFEEKLQNIRESGKLNLEIDDYDPASVNNGILLNNLFGVDLNKESVEITKLALWLKTAKNTEPLQNLDKNIKCGNSLIDDPAIAGDKAFNWGVEYKDIIDNGGFDVIVANPPYIKEYTNKTAFTGLHDGPYYQGKMDIWTYFACLSIDLLKENGYLSFIAPNNWITNAGASIFREKILNEGEIISYFDFGGFQVFKDAGIQTMIFVFKKEKNVKNRYKVEYTKILDKQIGLDLIQLVLNDRSINYSDSIKSIDATIDREKIGNGNIVFSDEKFEKVIDKISKSRTFTLNDNEVAQGIVGAPDECFIVDDLTKFNISEREFIKPFYTNVSRYSVGSTNSFIIYLSSKNFDDKKLEDFPNLYTHFNKYKDVLIDAKIKYKTPNKPYYYLHRERNEQFFKAGDKIVCGVRVKYPTFFYTISEYYGSRALNFIVTDRINLKYLTALLNSTISNFWFRNRGKLLGELLQVDKGPLLLFPIKDTNKEDILVIEQYVFDLESKYKDFYMLNEETSVFLGNEYHLDLKNILEYGWNQIVEILDKKKTRLSIEEKEKLHNWIKDKQKKLKEMVLEIKNIESEIDTILYKIYDLSEEEIQIVESFKV</sequence>
<dbReference type="Pfam" id="PF20464">
    <property type="entry name" value="MmeI_N"/>
    <property type="match status" value="1"/>
</dbReference>
<dbReference type="PANTHER" id="PTHR33841">
    <property type="entry name" value="DNA METHYLTRANSFERASE YEEA-RELATED"/>
    <property type="match status" value="1"/>
</dbReference>
<evidence type="ECO:0000256" key="5">
    <source>
        <dbReference type="ARBA" id="ARBA00022747"/>
    </source>
</evidence>
<dbReference type="Pfam" id="PF12950">
    <property type="entry name" value="TaqI_C"/>
    <property type="match status" value="1"/>
</dbReference>
<dbReference type="InterPro" id="IPR046817">
    <property type="entry name" value="MmeI_N"/>
</dbReference>
<evidence type="ECO:0000259" key="9">
    <source>
        <dbReference type="Pfam" id="PF12950"/>
    </source>
</evidence>
<accession>A0A2N2F3W2</accession>
<dbReference type="PANTHER" id="PTHR33841:SF1">
    <property type="entry name" value="DNA METHYLTRANSFERASE A"/>
    <property type="match status" value="1"/>
</dbReference>
<keyword evidence="4" id="KW-0949">S-adenosyl-L-methionine</keyword>
<dbReference type="EMBL" id="PHAO01000001">
    <property type="protein sequence ID" value="PKN02847.1"/>
    <property type="molecule type" value="Genomic_DNA"/>
</dbReference>
<dbReference type="InterPro" id="IPR025931">
    <property type="entry name" value="TaqI_C"/>
</dbReference>
<dbReference type="GO" id="GO:0003677">
    <property type="term" value="F:DNA binding"/>
    <property type="evidence" value="ECO:0007669"/>
    <property type="project" value="UniProtKB-KW"/>
</dbReference>
<protein>
    <recommendedName>
        <fullName evidence="1">site-specific DNA-methyltransferase (adenine-specific)</fullName>
        <ecNumber evidence="1">2.1.1.72</ecNumber>
    </recommendedName>
</protein>
<feature type="domain" description="Type II methyltransferase M.TaqI-like" evidence="8">
    <location>
        <begin position="498"/>
        <end position="659"/>
    </location>
</feature>
<reference evidence="11 12" key="1">
    <citation type="journal article" date="2017" name="ISME J.">
        <title>Potential for microbial H2 and metal transformations associated with novel bacteria and archaea in deep terrestrial subsurface sediments.</title>
        <authorList>
            <person name="Hernsdorf A.W."/>
            <person name="Amano Y."/>
            <person name="Miyakawa K."/>
            <person name="Ise K."/>
            <person name="Suzuki Y."/>
            <person name="Anantharaman K."/>
            <person name="Probst A."/>
            <person name="Burstein D."/>
            <person name="Thomas B.C."/>
            <person name="Banfield J.F."/>
        </authorList>
    </citation>
    <scope>NUCLEOTIDE SEQUENCE [LARGE SCALE GENOMIC DNA]</scope>
    <source>
        <strain evidence="11">HGW-Dojkabacteria-1</strain>
    </source>
</reference>
<evidence type="ECO:0000259" key="8">
    <source>
        <dbReference type="Pfam" id="PF07669"/>
    </source>
</evidence>
<evidence type="ECO:0000256" key="6">
    <source>
        <dbReference type="ARBA" id="ARBA00023125"/>
    </source>
</evidence>
<name>A0A2N2F3W2_9BACT</name>
<dbReference type="PROSITE" id="PS00092">
    <property type="entry name" value="N6_MTASE"/>
    <property type="match status" value="1"/>
</dbReference>
<gene>
    <name evidence="11" type="ORF">CVU76_02370</name>
</gene>
<dbReference type="GO" id="GO:0032259">
    <property type="term" value="P:methylation"/>
    <property type="evidence" value="ECO:0007669"/>
    <property type="project" value="UniProtKB-KW"/>
</dbReference>
<dbReference type="GO" id="GO:0009307">
    <property type="term" value="P:DNA restriction-modification system"/>
    <property type="evidence" value="ECO:0007669"/>
    <property type="project" value="UniProtKB-KW"/>
</dbReference>
<dbReference type="EC" id="2.1.1.72" evidence="1"/>
<evidence type="ECO:0000313" key="11">
    <source>
        <dbReference type="EMBL" id="PKN02847.1"/>
    </source>
</evidence>
<dbReference type="Proteomes" id="UP000233417">
    <property type="component" value="Unassembled WGS sequence"/>
</dbReference>
<evidence type="ECO:0000256" key="4">
    <source>
        <dbReference type="ARBA" id="ARBA00022691"/>
    </source>
</evidence>
<keyword evidence="3" id="KW-0808">Transferase</keyword>
<evidence type="ECO:0000256" key="7">
    <source>
        <dbReference type="ARBA" id="ARBA00047942"/>
    </source>
</evidence>
<dbReference type="InterPro" id="IPR002052">
    <property type="entry name" value="DNA_methylase_N6_adenine_CS"/>
</dbReference>
<evidence type="ECO:0000259" key="10">
    <source>
        <dbReference type="Pfam" id="PF20464"/>
    </source>
</evidence>
<dbReference type="InterPro" id="IPR029063">
    <property type="entry name" value="SAM-dependent_MTases_sf"/>
</dbReference>
<dbReference type="PRINTS" id="PR00507">
    <property type="entry name" value="N12N6MTFRASE"/>
</dbReference>
<keyword evidence="5" id="KW-0680">Restriction system</keyword>
<organism evidence="11 12">
    <name type="scientific">Candidatus Dojkabacteria bacterium HGW-Dojkabacteria-1</name>
    <dbReference type="NCBI Taxonomy" id="2013761"/>
    <lineage>
        <taxon>Bacteria</taxon>
        <taxon>Candidatus Dojkabacteria</taxon>
    </lineage>
</organism>
<dbReference type="AlphaFoldDB" id="A0A2N2F3W2"/>
<feature type="domain" description="MmeI-like N-terminal" evidence="10">
    <location>
        <begin position="47"/>
        <end position="199"/>
    </location>
</feature>
<comment type="caution">
    <text evidence="11">The sequence shown here is derived from an EMBL/GenBank/DDBJ whole genome shotgun (WGS) entry which is preliminary data.</text>
</comment>
<evidence type="ECO:0000256" key="1">
    <source>
        <dbReference type="ARBA" id="ARBA00011900"/>
    </source>
</evidence>
<dbReference type="Pfam" id="PF07669">
    <property type="entry name" value="Eco57I"/>
    <property type="match status" value="1"/>
</dbReference>
<dbReference type="Gene3D" id="3.40.50.150">
    <property type="entry name" value="Vaccinia Virus protein VP39"/>
    <property type="match status" value="1"/>
</dbReference>
<dbReference type="InterPro" id="IPR011639">
    <property type="entry name" value="MethylTrfase_TaqI-like_dom"/>
</dbReference>
<evidence type="ECO:0000256" key="2">
    <source>
        <dbReference type="ARBA" id="ARBA00022603"/>
    </source>
</evidence>
<dbReference type="SUPFAM" id="SSF53335">
    <property type="entry name" value="S-adenosyl-L-methionine-dependent methyltransferases"/>
    <property type="match status" value="1"/>
</dbReference>
<dbReference type="GO" id="GO:0009007">
    <property type="term" value="F:site-specific DNA-methyltransferase (adenine-specific) activity"/>
    <property type="evidence" value="ECO:0007669"/>
    <property type="project" value="UniProtKB-EC"/>
</dbReference>
<comment type="catalytic activity">
    <reaction evidence="7">
        <text>a 2'-deoxyadenosine in DNA + S-adenosyl-L-methionine = an N(6)-methyl-2'-deoxyadenosine in DNA + S-adenosyl-L-homocysteine + H(+)</text>
        <dbReference type="Rhea" id="RHEA:15197"/>
        <dbReference type="Rhea" id="RHEA-COMP:12418"/>
        <dbReference type="Rhea" id="RHEA-COMP:12419"/>
        <dbReference type="ChEBI" id="CHEBI:15378"/>
        <dbReference type="ChEBI" id="CHEBI:57856"/>
        <dbReference type="ChEBI" id="CHEBI:59789"/>
        <dbReference type="ChEBI" id="CHEBI:90615"/>
        <dbReference type="ChEBI" id="CHEBI:90616"/>
        <dbReference type="EC" id="2.1.1.72"/>
    </reaction>
</comment>
<feature type="domain" description="TaqI-like C-terminal specificity" evidence="9">
    <location>
        <begin position="791"/>
        <end position="919"/>
    </location>
</feature>
<keyword evidence="2" id="KW-0489">Methyltransferase</keyword>
<proteinExistence type="predicted"/>
<evidence type="ECO:0000313" key="12">
    <source>
        <dbReference type="Proteomes" id="UP000233417"/>
    </source>
</evidence>
<evidence type="ECO:0000256" key="3">
    <source>
        <dbReference type="ARBA" id="ARBA00022679"/>
    </source>
</evidence>